<keyword evidence="5" id="KW-1003">Cell membrane</keyword>
<dbReference type="Proteomes" id="UP000094256">
    <property type="component" value="Chromosome"/>
</dbReference>
<feature type="transmembrane region" description="Helical" evidence="5">
    <location>
        <begin position="35"/>
        <end position="55"/>
    </location>
</feature>
<dbReference type="OrthoDB" id="5189995at2"/>
<evidence type="ECO:0000313" key="7">
    <source>
        <dbReference type="Proteomes" id="UP000094256"/>
    </source>
</evidence>
<dbReference type="RefSeq" id="WP_069204534.1">
    <property type="nucleotide sequence ID" value="NZ_CP014168.1"/>
</dbReference>
<evidence type="ECO:0000313" key="6">
    <source>
        <dbReference type="EMBL" id="AOH83967.1"/>
    </source>
</evidence>
<dbReference type="Pfam" id="PF01925">
    <property type="entry name" value="TauE"/>
    <property type="match status" value="1"/>
</dbReference>
<feature type="transmembrane region" description="Helical" evidence="5">
    <location>
        <begin position="9"/>
        <end position="29"/>
    </location>
</feature>
<feature type="transmembrane region" description="Helical" evidence="5">
    <location>
        <begin position="193"/>
        <end position="210"/>
    </location>
</feature>
<feature type="transmembrane region" description="Helical" evidence="5">
    <location>
        <begin position="104"/>
        <end position="126"/>
    </location>
</feature>
<evidence type="ECO:0000256" key="4">
    <source>
        <dbReference type="ARBA" id="ARBA00023136"/>
    </source>
</evidence>
<keyword evidence="4 5" id="KW-0472">Membrane</keyword>
<proteinExistence type="inferred from homology"/>
<reference evidence="6 7" key="1">
    <citation type="submission" date="2016-01" db="EMBL/GenBank/DDBJ databases">
        <title>Complete genome and mega plasmid sequence of Sphingomonas panacis DCY99 elicits systemic resistance in rice to Xanthomonas oryzae.</title>
        <authorList>
            <person name="Kim Y.J."/>
            <person name="Yang D.C."/>
            <person name="Sing P."/>
        </authorList>
    </citation>
    <scope>NUCLEOTIDE SEQUENCE [LARGE SCALE GENOMIC DNA]</scope>
    <source>
        <strain evidence="6 7">DCY99</strain>
    </source>
</reference>
<dbReference type="PANTHER" id="PTHR43701:SF2">
    <property type="entry name" value="MEMBRANE TRANSPORTER PROTEIN YJNA-RELATED"/>
    <property type="match status" value="1"/>
</dbReference>
<evidence type="ECO:0000256" key="5">
    <source>
        <dbReference type="RuleBase" id="RU363041"/>
    </source>
</evidence>
<keyword evidence="2 5" id="KW-0812">Transmembrane</keyword>
<keyword evidence="7" id="KW-1185">Reference proteome</keyword>
<comment type="subcellular location">
    <subcellularLocation>
        <location evidence="5">Cell membrane</location>
        <topology evidence="5">Multi-pass membrane protein</topology>
    </subcellularLocation>
    <subcellularLocation>
        <location evidence="1">Membrane</location>
        <topology evidence="1">Multi-pass membrane protein</topology>
    </subcellularLocation>
</comment>
<dbReference type="AlphaFoldDB" id="A0A1B3Z974"/>
<dbReference type="PANTHER" id="PTHR43701">
    <property type="entry name" value="MEMBRANE TRANSPORTER PROTEIN MJ0441-RELATED"/>
    <property type="match status" value="1"/>
</dbReference>
<sequence length="261" mass="26636">MILAGINPLYSVAGLAIGTLVGLTGVGGGSLMTPLLVLLFNFHPVTAVGTDLLYASATKSVGTGVHGFNRTVDWRVVRLLAIGSVPATVLTLVVLGYAGRHYGGMVEVVTIVLGLTLIATAIAMLFRTQIVRRIAPAIAALSTRRIATLTITLGVLLGVLVSLTSVGAGAIGMTALLALYPHLPTNRLVGSDIAHAVPLTLIAGIGHWAMGAVDFGLLGSLLIGSVPGIVIGSLLSARVPDGVLRAILAVTLFVVGTKLLF</sequence>
<dbReference type="EMBL" id="CP014168">
    <property type="protein sequence ID" value="AOH83967.1"/>
    <property type="molecule type" value="Genomic_DNA"/>
</dbReference>
<evidence type="ECO:0000256" key="3">
    <source>
        <dbReference type="ARBA" id="ARBA00022989"/>
    </source>
</evidence>
<feature type="transmembrane region" description="Helical" evidence="5">
    <location>
        <begin position="217"/>
        <end position="237"/>
    </location>
</feature>
<protein>
    <recommendedName>
        <fullName evidence="5">Probable membrane transporter protein</fullName>
    </recommendedName>
</protein>
<organism evidence="6 7">
    <name type="scientific">Sphingomonas panacis</name>
    <dbReference type="NCBI Taxonomy" id="1560345"/>
    <lineage>
        <taxon>Bacteria</taxon>
        <taxon>Pseudomonadati</taxon>
        <taxon>Pseudomonadota</taxon>
        <taxon>Alphaproteobacteria</taxon>
        <taxon>Sphingomonadales</taxon>
        <taxon>Sphingomonadaceae</taxon>
        <taxon>Sphingomonas</taxon>
    </lineage>
</organism>
<feature type="transmembrane region" description="Helical" evidence="5">
    <location>
        <begin position="243"/>
        <end position="260"/>
    </location>
</feature>
<dbReference type="InterPro" id="IPR002781">
    <property type="entry name" value="TM_pro_TauE-like"/>
</dbReference>
<dbReference type="KEGG" id="span:AWL63_08300"/>
<gene>
    <name evidence="6" type="ORF">AWL63_08300</name>
</gene>
<dbReference type="GO" id="GO:0005886">
    <property type="term" value="C:plasma membrane"/>
    <property type="evidence" value="ECO:0007669"/>
    <property type="project" value="UniProtKB-SubCell"/>
</dbReference>
<dbReference type="InterPro" id="IPR051598">
    <property type="entry name" value="TSUP/Inactive_protease-like"/>
</dbReference>
<keyword evidence="3 5" id="KW-1133">Transmembrane helix</keyword>
<dbReference type="STRING" id="1560345.AWL63_08300"/>
<feature type="transmembrane region" description="Helical" evidence="5">
    <location>
        <begin position="76"/>
        <end position="98"/>
    </location>
</feature>
<evidence type="ECO:0000256" key="1">
    <source>
        <dbReference type="ARBA" id="ARBA00004141"/>
    </source>
</evidence>
<feature type="transmembrane region" description="Helical" evidence="5">
    <location>
        <begin position="146"/>
        <end position="173"/>
    </location>
</feature>
<comment type="similarity">
    <text evidence="5">Belongs to the 4-toluene sulfonate uptake permease (TSUP) (TC 2.A.102) family.</text>
</comment>
<evidence type="ECO:0000256" key="2">
    <source>
        <dbReference type="ARBA" id="ARBA00022692"/>
    </source>
</evidence>
<accession>A0A1B3Z974</accession>
<name>A0A1B3Z974_9SPHN</name>